<evidence type="ECO:0000256" key="8">
    <source>
        <dbReference type="PIRSR" id="PIRSR000149-2"/>
    </source>
</evidence>
<dbReference type="SUPFAM" id="SSF55347">
    <property type="entry name" value="Glyceraldehyde-3-phosphate dehydrogenase-like, C-terminal domain"/>
    <property type="match status" value="1"/>
</dbReference>
<dbReference type="EC" id="1.2.1.12" evidence="12"/>
<dbReference type="PANTHER" id="PTHR10836:SF134">
    <property type="entry name" value="GLYCERALDEHYDE-3-PHOSPHATE DEHYDROGENASE (PHOSPHORYLATING)"/>
    <property type="match status" value="1"/>
</dbReference>
<dbReference type="SUPFAM" id="SSF51735">
    <property type="entry name" value="NAD(P)-binding Rossmann-fold domains"/>
    <property type="match status" value="1"/>
</dbReference>
<evidence type="ECO:0000256" key="12">
    <source>
        <dbReference type="RuleBase" id="RU361160"/>
    </source>
</evidence>
<evidence type="ECO:0000256" key="11">
    <source>
        <dbReference type="RuleBase" id="RU000397"/>
    </source>
</evidence>
<evidence type="ECO:0000256" key="4">
    <source>
        <dbReference type="ARBA" id="ARBA00023002"/>
    </source>
</evidence>
<dbReference type="FunFam" id="3.40.50.720:FF:000001">
    <property type="entry name" value="Glyceraldehyde-3-phosphate dehydrogenase"/>
    <property type="match status" value="1"/>
</dbReference>
<dbReference type="SMART" id="SM00846">
    <property type="entry name" value="Gp_dh_N"/>
    <property type="match status" value="1"/>
</dbReference>
<dbReference type="InterPro" id="IPR020830">
    <property type="entry name" value="GlycerAld_3-P_DH_AS"/>
</dbReference>
<dbReference type="GO" id="GO:0050661">
    <property type="term" value="F:NADP binding"/>
    <property type="evidence" value="ECO:0007669"/>
    <property type="project" value="InterPro"/>
</dbReference>
<feature type="binding site" evidence="8">
    <location>
        <begin position="226"/>
        <end position="227"/>
    </location>
    <ligand>
        <name>D-glyceraldehyde 3-phosphate</name>
        <dbReference type="ChEBI" id="CHEBI:59776"/>
    </ligand>
</feature>
<feature type="binding site" evidence="9">
    <location>
        <position position="95"/>
    </location>
    <ligand>
        <name>NAD(+)</name>
        <dbReference type="ChEBI" id="CHEBI:57540"/>
    </ligand>
</feature>
<evidence type="ECO:0000256" key="2">
    <source>
        <dbReference type="ARBA" id="ARBA00005215"/>
    </source>
</evidence>
<feature type="site" description="Activates thiol group during catalysis" evidence="10">
    <location>
        <position position="194"/>
    </location>
</feature>
<keyword evidence="9 12" id="KW-0520">NAD</keyword>
<dbReference type="Pfam" id="PF02800">
    <property type="entry name" value="Gp_dh_C"/>
    <property type="match status" value="1"/>
</dbReference>
<keyword evidence="4 12" id="KW-0560">Oxidoreductase</keyword>
<dbReference type="PANTHER" id="PTHR10836">
    <property type="entry name" value="GLYCERALDEHYDE 3-PHOSPHATE DEHYDROGENASE"/>
    <property type="match status" value="1"/>
</dbReference>
<keyword evidence="5 12" id="KW-0324">Glycolysis</keyword>
<dbReference type="OrthoDB" id="1152826at2759"/>
<evidence type="ECO:0000256" key="3">
    <source>
        <dbReference type="ARBA" id="ARBA00007406"/>
    </source>
</evidence>
<evidence type="ECO:0000256" key="6">
    <source>
        <dbReference type="ARBA" id="ARBA00052787"/>
    </source>
</evidence>
<evidence type="ECO:0000313" key="14">
    <source>
        <dbReference type="EMBL" id="KIR45369.1"/>
    </source>
</evidence>
<dbReference type="Gene3D" id="3.30.360.10">
    <property type="entry name" value="Dihydrodipicolinate Reductase, domain 2"/>
    <property type="match status" value="1"/>
</dbReference>
<dbReference type="PRINTS" id="PR00078">
    <property type="entry name" value="G3PDHDRGNASE"/>
</dbReference>
<comment type="pathway">
    <text evidence="1 12">Carbohydrate degradation; glycolysis; pyruvate from D-glyceraldehyde 3-phosphate: step 1/5.</text>
</comment>
<dbReference type="PIRSF" id="PIRSF000149">
    <property type="entry name" value="GAP_DH"/>
    <property type="match status" value="1"/>
</dbReference>
<dbReference type="GO" id="GO:0004365">
    <property type="term" value="F:glyceraldehyde-3-phosphate dehydrogenase (NAD+) (phosphorylating) activity"/>
    <property type="evidence" value="ECO:0007669"/>
    <property type="project" value="UniProtKB-UniRule"/>
</dbReference>
<dbReference type="GO" id="GO:0051287">
    <property type="term" value="F:NAD binding"/>
    <property type="evidence" value="ECO:0007669"/>
    <property type="project" value="UniProtKB-UniRule"/>
</dbReference>
<feature type="binding site" evidence="8">
    <location>
        <position position="197"/>
    </location>
    <ligand>
        <name>D-glyceraldehyde 3-phosphate</name>
        <dbReference type="ChEBI" id="CHEBI:59776"/>
    </ligand>
</feature>
<gene>
    <name evidence="14" type="ORF">I312_05416</name>
</gene>
<sequence>MTNPLLAQIQDSFFPPCRVGINGFGRIGRAAFRASLERDDLIVVAINHTAPSIDYLLHAIKYDSTHGTSRHANDLSVKDSALYYKDRRIELFSQRDPLLLDWKSAGVEYVVESTGKMTTVATAGAHIKSGARKVIISAPSKDAKTIVVGVNRKEYNSSMSVVSNASCTTNCLAPLAKVLNRAFGIEFGMMTTVHASTSSQPILDGYSKKNRRLGRGVGSNIIPTTTGAATAVQLVLPELAGKFTGVSVRVPVNNVSMVDLTVRLNKPVASKEELFRPIREASTGLSSLGPLANVLCVNDDELVSSDFLGWQHSCIVDSAASVMLNDRVFKIIAWYDNEYGYACRLLDLVRFIHEYDNGKVPTPTASGVQTPSGAQTPVLRAF</sequence>
<dbReference type="InterPro" id="IPR036291">
    <property type="entry name" value="NAD(P)-bd_dom_sf"/>
</dbReference>
<feature type="active site" description="Nucleophile" evidence="7">
    <location>
        <position position="167"/>
    </location>
</feature>
<dbReference type="Pfam" id="PF00044">
    <property type="entry name" value="Gp_dh_N"/>
    <property type="match status" value="1"/>
</dbReference>
<dbReference type="Gene3D" id="3.40.50.720">
    <property type="entry name" value="NAD(P)-binding Rossmann-like Domain"/>
    <property type="match status" value="1"/>
</dbReference>
<dbReference type="GO" id="GO:0006096">
    <property type="term" value="P:glycolytic process"/>
    <property type="evidence" value="ECO:0007669"/>
    <property type="project" value="UniProtKB-UniPathway"/>
</dbReference>
<comment type="pathway">
    <text evidence="2">Carbohydrate biosynthesis; Calvin cycle.</text>
</comment>
<dbReference type="CDD" id="cd05214">
    <property type="entry name" value="GAPDH_I_N"/>
    <property type="match status" value="1"/>
</dbReference>
<name>A0A0D0VFS6_CRYGA</name>
<comment type="similarity">
    <text evidence="3 11">Belongs to the glyceraldehyde-3-phosphate dehydrogenase family.</text>
</comment>
<dbReference type="EMBL" id="KN847989">
    <property type="protein sequence ID" value="KIR45369.1"/>
    <property type="molecule type" value="Genomic_DNA"/>
</dbReference>
<feature type="binding site" evidence="8">
    <location>
        <position position="249"/>
    </location>
    <ligand>
        <name>D-glyceraldehyde 3-phosphate</name>
        <dbReference type="ChEBI" id="CHEBI:59776"/>
    </ligand>
</feature>
<dbReference type="InterPro" id="IPR020831">
    <property type="entry name" value="GlycerAld/Erythrose_P_DH"/>
</dbReference>
<proteinExistence type="inferred from homology"/>
<dbReference type="AlphaFoldDB" id="A0A0D0VFS6"/>
<dbReference type="UniPathway" id="UPA00109">
    <property type="reaction ID" value="UER00184"/>
</dbReference>
<dbReference type="GO" id="GO:0005829">
    <property type="term" value="C:cytosol"/>
    <property type="evidence" value="ECO:0007669"/>
    <property type="project" value="TreeGrafter"/>
</dbReference>
<keyword evidence="9" id="KW-0547">Nucleotide-binding</keyword>
<dbReference type="InterPro" id="IPR020828">
    <property type="entry name" value="GlycerAld_3-P_DH_NAD(P)-bd"/>
</dbReference>
<dbReference type="GO" id="GO:0047100">
    <property type="term" value="F:glyceraldehyde-3-phosphate dehydrogenase (NADP+) (phosphorylating) activity"/>
    <property type="evidence" value="ECO:0007669"/>
    <property type="project" value="UniProtKB-EC"/>
</dbReference>
<dbReference type="FunFam" id="3.30.360.10:FF:000002">
    <property type="entry name" value="Glyceraldehyde-3-phosphate dehydrogenase"/>
    <property type="match status" value="1"/>
</dbReference>
<protein>
    <recommendedName>
        <fullName evidence="12">Glyceraldehyde-3-phosphate dehydrogenase</fullName>
        <ecNumber evidence="12">1.2.1.12</ecNumber>
    </recommendedName>
</protein>
<feature type="domain" description="Glyceraldehyde 3-phosphate dehydrogenase NAD(P) binding" evidence="13">
    <location>
        <begin position="17"/>
        <end position="167"/>
    </location>
</feature>
<evidence type="ECO:0000256" key="1">
    <source>
        <dbReference type="ARBA" id="ARBA00004869"/>
    </source>
</evidence>
<dbReference type="NCBIfam" id="TIGR01534">
    <property type="entry name" value="GAPDH-I"/>
    <property type="match status" value="1"/>
</dbReference>
<dbReference type="CDD" id="cd18126">
    <property type="entry name" value="GAPDH_I_C"/>
    <property type="match status" value="1"/>
</dbReference>
<organism evidence="14">
    <name type="scientific">Cryptococcus bacillisporus CA1280</name>
    <dbReference type="NCBI Taxonomy" id="1296109"/>
    <lineage>
        <taxon>Eukaryota</taxon>
        <taxon>Fungi</taxon>
        <taxon>Dikarya</taxon>
        <taxon>Basidiomycota</taxon>
        <taxon>Agaricomycotina</taxon>
        <taxon>Tremellomycetes</taxon>
        <taxon>Tremellales</taxon>
        <taxon>Cryptococcaceae</taxon>
        <taxon>Cryptococcus</taxon>
        <taxon>Cryptococcus gattii species complex</taxon>
    </lineage>
</organism>
<dbReference type="PROSITE" id="PS00071">
    <property type="entry name" value="GAPDH"/>
    <property type="match status" value="1"/>
</dbReference>
<evidence type="ECO:0000256" key="7">
    <source>
        <dbReference type="PIRSR" id="PIRSR000149-1"/>
    </source>
</evidence>
<evidence type="ECO:0000256" key="9">
    <source>
        <dbReference type="PIRSR" id="PIRSR000149-3"/>
    </source>
</evidence>
<dbReference type="HOGENOM" id="CLU_030140_0_3_1"/>
<accession>A0A0D0VFS6</accession>
<comment type="catalytic activity">
    <reaction evidence="12">
        <text>D-glyceraldehyde 3-phosphate + phosphate + NAD(+) = (2R)-3-phospho-glyceroyl phosphate + NADH + H(+)</text>
        <dbReference type="Rhea" id="RHEA:10300"/>
        <dbReference type="ChEBI" id="CHEBI:15378"/>
        <dbReference type="ChEBI" id="CHEBI:43474"/>
        <dbReference type="ChEBI" id="CHEBI:57540"/>
        <dbReference type="ChEBI" id="CHEBI:57604"/>
        <dbReference type="ChEBI" id="CHEBI:57945"/>
        <dbReference type="ChEBI" id="CHEBI:59776"/>
        <dbReference type="EC" id="1.2.1.12"/>
    </reaction>
</comment>
<feature type="binding site" evidence="9">
    <location>
        <begin position="26"/>
        <end position="27"/>
    </location>
    <ligand>
        <name>NAD(+)</name>
        <dbReference type="ChEBI" id="CHEBI:57540"/>
    </ligand>
</feature>
<evidence type="ECO:0000256" key="10">
    <source>
        <dbReference type="PIRSR" id="PIRSR000149-4"/>
    </source>
</evidence>
<dbReference type="InterPro" id="IPR006424">
    <property type="entry name" value="Glyceraldehyde-3-P_DH_1"/>
</dbReference>
<feature type="binding site" evidence="9">
    <location>
        <position position="137"/>
    </location>
    <ligand>
        <name>NAD(+)</name>
        <dbReference type="ChEBI" id="CHEBI:57540"/>
    </ligand>
</feature>
<dbReference type="InterPro" id="IPR020829">
    <property type="entry name" value="GlycerAld_3-P_DH_cat"/>
</dbReference>
<dbReference type="GO" id="GO:0006006">
    <property type="term" value="P:glucose metabolic process"/>
    <property type="evidence" value="ECO:0007669"/>
    <property type="project" value="InterPro"/>
</dbReference>
<comment type="catalytic activity">
    <reaction evidence="6">
        <text>D-glyceraldehyde 3-phosphate + phosphate + NADP(+) = (2R)-3-phospho-glyceroyl phosphate + NADPH + H(+)</text>
        <dbReference type="Rhea" id="RHEA:10296"/>
        <dbReference type="ChEBI" id="CHEBI:15378"/>
        <dbReference type="ChEBI" id="CHEBI:43474"/>
        <dbReference type="ChEBI" id="CHEBI:57604"/>
        <dbReference type="ChEBI" id="CHEBI:57783"/>
        <dbReference type="ChEBI" id="CHEBI:58349"/>
        <dbReference type="ChEBI" id="CHEBI:59776"/>
        <dbReference type="EC" id="1.2.1.13"/>
    </reaction>
</comment>
<evidence type="ECO:0000256" key="5">
    <source>
        <dbReference type="ARBA" id="ARBA00023152"/>
    </source>
</evidence>
<comment type="subunit">
    <text evidence="12">Homotetramer.</text>
</comment>
<evidence type="ECO:0000259" key="13">
    <source>
        <dbReference type="SMART" id="SM00846"/>
    </source>
</evidence>
<feature type="binding site" evidence="8">
    <location>
        <begin position="166"/>
        <end position="168"/>
    </location>
    <ligand>
        <name>D-glyceraldehyde 3-phosphate</name>
        <dbReference type="ChEBI" id="CHEBI:59776"/>
    </ligand>
</feature>
<feature type="binding site" evidence="9">
    <location>
        <position position="337"/>
    </location>
    <ligand>
        <name>NAD(+)</name>
        <dbReference type="ChEBI" id="CHEBI:57540"/>
    </ligand>
</feature>
<reference evidence="14" key="1">
    <citation type="submission" date="2015-01" db="EMBL/GenBank/DDBJ databases">
        <title>The Genome Sequence of Cryptococcus gattii CA1280.</title>
        <authorList>
            <consortium name="The Broad Institute Genomics Platform"/>
            <person name="Cuomo C."/>
            <person name="Litvintseva A."/>
            <person name="Chen Y."/>
            <person name="Heitman J."/>
            <person name="Sun S."/>
            <person name="Springer D."/>
            <person name="Dromer F."/>
            <person name="Young S."/>
            <person name="Zeng Q."/>
            <person name="Gargeya S."/>
            <person name="Abouelleil A."/>
            <person name="Alvarado L."/>
            <person name="Chapman S.B."/>
            <person name="Gainer-Dewar J."/>
            <person name="Goldberg J."/>
            <person name="Griggs A."/>
            <person name="Gujja S."/>
            <person name="Hansen M."/>
            <person name="Howarth C."/>
            <person name="Imamovic A."/>
            <person name="Larimer J."/>
            <person name="Murphy C."/>
            <person name="Naylor J."/>
            <person name="Pearson M."/>
            <person name="Priest M."/>
            <person name="Roberts A."/>
            <person name="Saif S."/>
            <person name="Shea T."/>
            <person name="Sykes S."/>
            <person name="Wortman J."/>
            <person name="Nusbaum C."/>
            <person name="Birren B."/>
        </authorList>
    </citation>
    <scope>NUCLEOTIDE SEQUENCE [LARGE SCALE GENOMIC DNA]</scope>
    <source>
        <strain evidence="14">CA1280</strain>
    </source>
</reference>